<dbReference type="InterPro" id="IPR005341">
    <property type="entry name" value="Tim16"/>
</dbReference>
<dbReference type="Gene3D" id="1.10.287.110">
    <property type="entry name" value="DnaJ domain"/>
    <property type="match status" value="1"/>
</dbReference>
<dbReference type="Proteomes" id="UP000198406">
    <property type="component" value="Unassembled WGS sequence"/>
</dbReference>
<keyword evidence="8" id="KW-0472">Membrane</keyword>
<proteinExistence type="inferred from homology"/>
<protein>
    <recommendedName>
        <fullName evidence="11">Mitochondrial import inner membrane translocase subunit TIM16</fullName>
    </recommendedName>
</protein>
<evidence type="ECO:0000256" key="2">
    <source>
        <dbReference type="ARBA" id="ARBA00008817"/>
    </source>
</evidence>
<keyword evidence="4" id="KW-0999">Mitochondrion inner membrane</keyword>
<dbReference type="GO" id="GO:0030150">
    <property type="term" value="P:protein import into mitochondrial matrix"/>
    <property type="evidence" value="ECO:0007669"/>
    <property type="project" value="InterPro"/>
</dbReference>
<evidence type="ECO:0000256" key="6">
    <source>
        <dbReference type="ARBA" id="ARBA00023010"/>
    </source>
</evidence>
<dbReference type="PANTHER" id="PTHR12388">
    <property type="entry name" value="MITOCHONDRIA ASSOCIATED GRANULOCYTE MACROPHAGE CSF SIGNALING MOLECULE"/>
    <property type="match status" value="1"/>
</dbReference>
<evidence type="ECO:0000256" key="7">
    <source>
        <dbReference type="ARBA" id="ARBA00023128"/>
    </source>
</evidence>
<evidence type="ECO:0000256" key="4">
    <source>
        <dbReference type="ARBA" id="ARBA00022792"/>
    </source>
</evidence>
<dbReference type="EMBL" id="BDSP01000044">
    <property type="protein sequence ID" value="GAX11740.1"/>
    <property type="molecule type" value="Genomic_DNA"/>
</dbReference>
<evidence type="ECO:0000256" key="5">
    <source>
        <dbReference type="ARBA" id="ARBA00022927"/>
    </source>
</evidence>
<evidence type="ECO:0000313" key="9">
    <source>
        <dbReference type="EMBL" id="GAX11740.1"/>
    </source>
</evidence>
<comment type="caution">
    <text evidence="9">The sequence shown here is derived from an EMBL/GenBank/DDBJ whole genome shotgun (WGS) entry which is preliminary data.</text>
</comment>
<keyword evidence="3" id="KW-0813">Transport</keyword>
<comment type="subcellular location">
    <subcellularLocation>
        <location evidence="1">Mitochondrion inner membrane</location>
        <topology evidence="1">Peripheral membrane protein</topology>
    </subcellularLocation>
</comment>
<dbReference type="InterPro" id="IPR036869">
    <property type="entry name" value="J_dom_sf"/>
</dbReference>
<dbReference type="GO" id="GO:0005744">
    <property type="term" value="C:TIM23 mitochondrial import inner membrane translocase complex"/>
    <property type="evidence" value="ECO:0007669"/>
    <property type="project" value="InterPro"/>
</dbReference>
<evidence type="ECO:0008006" key="11">
    <source>
        <dbReference type="Google" id="ProtNLM"/>
    </source>
</evidence>
<keyword evidence="6" id="KW-0811">Translocation</keyword>
<evidence type="ECO:0000256" key="8">
    <source>
        <dbReference type="ARBA" id="ARBA00023136"/>
    </source>
</evidence>
<dbReference type="FunFam" id="1.10.287.110:FF:000006">
    <property type="entry name" value="Import inner membrane translocase subunit TIM16"/>
    <property type="match status" value="1"/>
</dbReference>
<accession>A0A1Z5JCL3</accession>
<name>A0A1Z5JCL3_FISSO</name>
<organism evidence="9 10">
    <name type="scientific">Fistulifera solaris</name>
    <name type="common">Oleaginous diatom</name>
    <dbReference type="NCBI Taxonomy" id="1519565"/>
    <lineage>
        <taxon>Eukaryota</taxon>
        <taxon>Sar</taxon>
        <taxon>Stramenopiles</taxon>
        <taxon>Ochrophyta</taxon>
        <taxon>Bacillariophyta</taxon>
        <taxon>Bacillariophyceae</taxon>
        <taxon>Bacillariophycidae</taxon>
        <taxon>Naviculales</taxon>
        <taxon>Naviculaceae</taxon>
        <taxon>Fistulifera</taxon>
    </lineage>
</organism>
<sequence length="128" mass="14000">MAVGPLARIIAQVIVPAIAVLVRALPAAYAQALGNAKKGGVTAAQAVTRKAMSKEEALQILNLHQEEKLTAEAIQKQFEKYMSANEVKRGGGGSFYLQSKVYRAKELLDEFVDEKKEEQETKARSPEQ</sequence>
<evidence type="ECO:0000256" key="1">
    <source>
        <dbReference type="ARBA" id="ARBA00004637"/>
    </source>
</evidence>
<dbReference type="AlphaFoldDB" id="A0A1Z5JCL3"/>
<dbReference type="InParanoid" id="A0A1Z5JCL3"/>
<keyword evidence="5" id="KW-0653">Protein transport</keyword>
<comment type="similarity">
    <text evidence="2">Belongs to the TIM16/PAM16 family.</text>
</comment>
<evidence type="ECO:0000256" key="3">
    <source>
        <dbReference type="ARBA" id="ARBA00022448"/>
    </source>
</evidence>
<dbReference type="PANTHER" id="PTHR12388:SF0">
    <property type="entry name" value="MITOCHONDRIAL IMPORT INNER MEMBRANE TRANSLOCASE SUBUNIT TIM16"/>
    <property type="match status" value="1"/>
</dbReference>
<keyword evidence="10" id="KW-1185">Reference proteome</keyword>
<reference evidence="9 10" key="1">
    <citation type="journal article" date="2015" name="Plant Cell">
        <title>Oil accumulation by the oleaginous diatom Fistulifera solaris as revealed by the genome and transcriptome.</title>
        <authorList>
            <person name="Tanaka T."/>
            <person name="Maeda Y."/>
            <person name="Veluchamy A."/>
            <person name="Tanaka M."/>
            <person name="Abida H."/>
            <person name="Marechal E."/>
            <person name="Bowler C."/>
            <person name="Muto M."/>
            <person name="Sunaga Y."/>
            <person name="Tanaka M."/>
            <person name="Yoshino T."/>
            <person name="Taniguchi T."/>
            <person name="Fukuda Y."/>
            <person name="Nemoto M."/>
            <person name="Matsumoto M."/>
            <person name="Wong P.S."/>
            <person name="Aburatani S."/>
            <person name="Fujibuchi W."/>
        </authorList>
    </citation>
    <scope>NUCLEOTIDE SEQUENCE [LARGE SCALE GENOMIC DNA]</scope>
    <source>
        <strain evidence="9 10">JPCC DA0580</strain>
    </source>
</reference>
<dbReference type="Pfam" id="PF03656">
    <property type="entry name" value="Pam16"/>
    <property type="match status" value="1"/>
</dbReference>
<evidence type="ECO:0000313" key="10">
    <source>
        <dbReference type="Proteomes" id="UP000198406"/>
    </source>
</evidence>
<dbReference type="OrthoDB" id="10262892at2759"/>
<keyword evidence="7" id="KW-0496">Mitochondrion</keyword>
<gene>
    <name evidence="9" type="ORF">FisN_7Lh121</name>
</gene>